<dbReference type="RefSeq" id="XP_014168953.1">
    <property type="nucleotide sequence ID" value="XM_014313478.1"/>
</dbReference>
<dbReference type="AlphaFoldDB" id="F0XRY3"/>
<dbReference type="STRING" id="655863.F0XRY3"/>
<name>F0XRY3_GROCL</name>
<dbReference type="GeneID" id="25981426"/>
<dbReference type="PANTHER" id="PTHR33266">
    <property type="entry name" value="CHROMOSOME 15, WHOLE GENOME SHOTGUN SEQUENCE"/>
    <property type="match status" value="1"/>
</dbReference>
<feature type="compositionally biased region" description="Basic and acidic residues" evidence="1">
    <location>
        <begin position="19"/>
        <end position="31"/>
    </location>
</feature>
<feature type="region of interest" description="Disordered" evidence="1">
    <location>
        <begin position="1"/>
        <end position="31"/>
    </location>
</feature>
<evidence type="ECO:0000313" key="2">
    <source>
        <dbReference type="EMBL" id="EFW99470.1"/>
    </source>
</evidence>
<evidence type="ECO:0000313" key="3">
    <source>
        <dbReference type="Proteomes" id="UP000007796"/>
    </source>
</evidence>
<dbReference type="InParanoid" id="F0XRY3"/>
<proteinExistence type="predicted"/>
<dbReference type="EMBL" id="GL629990">
    <property type="protein sequence ID" value="EFW99470.1"/>
    <property type="molecule type" value="Genomic_DNA"/>
</dbReference>
<accession>F0XRY3</accession>
<sequence>MGPKRSRGFQNTNKPAKKAHVESEHDATDTEDWRTLVLSSEKLKNILKYDPTISDDNAEDNFLYKALSSLHTYSNWVRTKMPDSEDFVWPTGAIEALDDGEKMPLVKLGLALLEIGFDLSIVSMEEMAQPAQELVRDLYPKKERSQSHEGHPDDDSITRTAFECDEIADSTGIAPSRRLRRALMQYMDIYYGTEDEADKTKGVGYHSPYTSIVGPSGSGKTSSVKHLAEDEGVWVAYTSLSRSDLSIPRAGPIGDFLQHWHDEKTARSFWDRYIRACILLVEVAKEQDISPGMLFRLQYHEDFAAFRNEFANLVGRWMNKPCNKAAISQLVNKIPYINDLRKWEAFRMASRRQPDPSWSEAGKHLENNRLILCVDEARGLLKVPADDRRTTVADTGRPVAFRQLRHALSRAAKGVKGLPIYHLFGVFLDTSSRVQKFSPALEHDPSIKVGVGFELFPPLYGINNTWDGMAVQSRAIQAWLKTIIVSDGAGGVPPSSTTSIVAGPENTPEWYRFFYSLGRPQWGAVINASVGVDGNDGNDIDDAIDLGAGIEAVRALVRTKLYAKKEMSVTERDQYHLALLIFRMQFYLSDHKLSEACVADWLHYVRSISADRTTIQTVQPGEPVLAQYVATRMKSPELREEMIISLTKSLHYGALHVGDSGEIVAGLLLLLASDATPADEDNPRFLHRSLASFMHAFVGWLPEDMPPSVATSRVYVTHLGRLCTKASRITQRHLQVAFLTGEAWFLSVGFAGVNLLVPVWQGPGKPMTAVLVQVKNRKEPANMTGGIRAEARTSVCDGRRRIDALNDASLPVYGLFVNLRPLELSGKDANPSSSDKQESALDHQPADGNTSVFIKLGFANNSYPYLTLREYNALHGIVRSHFTGISEDDPHNIKSMLFTRDGSTFLSDKQGEE</sequence>
<keyword evidence="3" id="KW-1185">Reference proteome</keyword>
<dbReference type="Proteomes" id="UP000007796">
    <property type="component" value="Unassembled WGS sequence"/>
</dbReference>
<dbReference type="InterPro" id="IPR027417">
    <property type="entry name" value="P-loop_NTPase"/>
</dbReference>
<dbReference type="OrthoDB" id="4225869at2759"/>
<feature type="compositionally biased region" description="Basic and acidic residues" evidence="1">
    <location>
        <begin position="835"/>
        <end position="845"/>
    </location>
</feature>
<feature type="region of interest" description="Disordered" evidence="1">
    <location>
        <begin position="827"/>
        <end position="846"/>
    </location>
</feature>
<gene>
    <name evidence="2" type="ORF">CMQ_7838</name>
</gene>
<organism evidence="3">
    <name type="scientific">Grosmannia clavigera (strain kw1407 / UAMH 11150)</name>
    <name type="common">Blue stain fungus</name>
    <name type="synonym">Graphiocladiella clavigera</name>
    <dbReference type="NCBI Taxonomy" id="655863"/>
    <lineage>
        <taxon>Eukaryota</taxon>
        <taxon>Fungi</taxon>
        <taxon>Dikarya</taxon>
        <taxon>Ascomycota</taxon>
        <taxon>Pezizomycotina</taxon>
        <taxon>Sordariomycetes</taxon>
        <taxon>Sordariomycetidae</taxon>
        <taxon>Ophiostomatales</taxon>
        <taxon>Ophiostomataceae</taxon>
        <taxon>Leptographium</taxon>
    </lineage>
</organism>
<dbReference type="SUPFAM" id="SSF52540">
    <property type="entry name" value="P-loop containing nucleoside triphosphate hydrolases"/>
    <property type="match status" value="1"/>
</dbReference>
<dbReference type="HOGENOM" id="CLU_318575_0_0_1"/>
<reference evidence="2 3" key="1">
    <citation type="journal article" date="2011" name="Proc. Natl. Acad. Sci. U.S.A.">
        <title>Genome and transcriptome analyses of the mountain pine beetle-fungal symbiont Grosmannia clavigera, a lodgepole pine pathogen.</title>
        <authorList>
            <person name="DiGuistini S."/>
            <person name="Wang Y."/>
            <person name="Liao N.Y."/>
            <person name="Taylor G."/>
            <person name="Tanguay P."/>
            <person name="Feau N."/>
            <person name="Henrissat B."/>
            <person name="Chan S.K."/>
            <person name="Hesse-Orce U."/>
            <person name="Alamouti S.M."/>
            <person name="Tsui C.K.M."/>
            <person name="Docking R.T."/>
            <person name="Levasseur A."/>
            <person name="Haridas S."/>
            <person name="Robertson G."/>
            <person name="Birol I."/>
            <person name="Holt R.A."/>
            <person name="Marra M.A."/>
            <person name="Hamelin R.C."/>
            <person name="Hirst M."/>
            <person name="Jones S.J.M."/>
            <person name="Bohlmann J."/>
            <person name="Breuil C."/>
        </authorList>
    </citation>
    <scope>NUCLEOTIDE SEQUENCE [LARGE SCALE GENOMIC DNA]</scope>
    <source>
        <strain evidence="3">kw1407 / UAMH 11150</strain>
    </source>
</reference>
<dbReference type="PANTHER" id="PTHR33266:SF1">
    <property type="entry name" value="F-BOX DOMAIN-CONTAINING PROTEIN"/>
    <property type="match status" value="1"/>
</dbReference>
<protein>
    <submittedName>
        <fullName evidence="2">Uncharacterized protein</fullName>
    </submittedName>
</protein>
<evidence type="ECO:0000256" key="1">
    <source>
        <dbReference type="SAM" id="MobiDB-lite"/>
    </source>
</evidence>